<dbReference type="InterPro" id="IPR027469">
    <property type="entry name" value="Cation_efflux_TMD_sf"/>
</dbReference>
<dbReference type="InterPro" id="IPR027470">
    <property type="entry name" value="Cation_efflux_CTD"/>
</dbReference>
<dbReference type="Gene3D" id="1.20.1510.10">
    <property type="entry name" value="Cation efflux protein transmembrane domain"/>
    <property type="match status" value="1"/>
</dbReference>
<dbReference type="InterPro" id="IPR036837">
    <property type="entry name" value="Cation_efflux_CTD_sf"/>
</dbReference>
<evidence type="ECO:0000256" key="2">
    <source>
        <dbReference type="ARBA" id="ARBA00008873"/>
    </source>
</evidence>
<dbReference type="STRING" id="1262585.BJI46_07675"/>
<feature type="transmembrane region" description="Helical" evidence="9">
    <location>
        <begin position="120"/>
        <end position="146"/>
    </location>
</feature>
<dbReference type="Pfam" id="PF16916">
    <property type="entry name" value="ZT_dimer"/>
    <property type="match status" value="1"/>
</dbReference>
<dbReference type="PANTHER" id="PTHR11562:SF17">
    <property type="entry name" value="RE54080P-RELATED"/>
    <property type="match status" value="1"/>
</dbReference>
<keyword evidence="8 9" id="KW-0472">Membrane</keyword>
<feature type="transmembrane region" description="Helical" evidence="9">
    <location>
        <begin position="158"/>
        <end position="182"/>
    </location>
</feature>
<evidence type="ECO:0000313" key="12">
    <source>
        <dbReference type="EMBL" id="OEY97936.1"/>
    </source>
</evidence>
<keyword evidence="13" id="KW-1185">Reference proteome</keyword>
<dbReference type="NCBIfam" id="TIGR01297">
    <property type="entry name" value="CDF"/>
    <property type="match status" value="1"/>
</dbReference>
<dbReference type="InterPro" id="IPR058533">
    <property type="entry name" value="Cation_efflux_TM"/>
</dbReference>
<feature type="domain" description="Cation efflux protein cytoplasmic" evidence="11">
    <location>
        <begin position="220"/>
        <end position="294"/>
    </location>
</feature>
<feature type="domain" description="Cation efflux protein transmembrane" evidence="10">
    <location>
        <begin position="22"/>
        <end position="215"/>
    </location>
</feature>
<keyword evidence="3" id="KW-0813">Transport</keyword>
<proteinExistence type="inferred from homology"/>
<keyword evidence="4 9" id="KW-0812">Transmembrane</keyword>
<dbReference type="SUPFAM" id="SSF161111">
    <property type="entry name" value="Cation efflux protein transmembrane domain-like"/>
    <property type="match status" value="1"/>
</dbReference>
<dbReference type="Pfam" id="PF01545">
    <property type="entry name" value="Cation_efflux"/>
    <property type="match status" value="1"/>
</dbReference>
<dbReference type="PANTHER" id="PTHR11562">
    <property type="entry name" value="CATION EFFLUX PROTEIN/ ZINC TRANSPORTER"/>
    <property type="match status" value="1"/>
</dbReference>
<dbReference type="Gene3D" id="3.30.70.1350">
    <property type="entry name" value="Cation efflux protein, cytoplasmic domain"/>
    <property type="match status" value="1"/>
</dbReference>
<keyword evidence="5" id="KW-0862">Zinc</keyword>
<keyword evidence="6 9" id="KW-1133">Transmembrane helix</keyword>
<organism evidence="12 13">
    <name type="scientific">Acinetobacter qingfengensis</name>
    <dbReference type="NCBI Taxonomy" id="1262585"/>
    <lineage>
        <taxon>Bacteria</taxon>
        <taxon>Pseudomonadati</taxon>
        <taxon>Pseudomonadota</taxon>
        <taxon>Gammaproteobacteria</taxon>
        <taxon>Moraxellales</taxon>
        <taxon>Moraxellaceae</taxon>
        <taxon>Acinetobacter</taxon>
    </lineage>
</organism>
<dbReference type="Proteomes" id="UP000185895">
    <property type="component" value="Unassembled WGS sequence"/>
</dbReference>
<dbReference type="InterPro" id="IPR002524">
    <property type="entry name" value="Cation_efflux"/>
</dbReference>
<evidence type="ECO:0000256" key="4">
    <source>
        <dbReference type="ARBA" id="ARBA00022692"/>
    </source>
</evidence>
<evidence type="ECO:0000256" key="8">
    <source>
        <dbReference type="ARBA" id="ARBA00023136"/>
    </source>
</evidence>
<name>A0A1E7RF75_9GAMM</name>
<gene>
    <name evidence="12" type="ORF">BJI46_07675</name>
</gene>
<dbReference type="GO" id="GO:0005886">
    <property type="term" value="C:plasma membrane"/>
    <property type="evidence" value="ECO:0007669"/>
    <property type="project" value="TreeGrafter"/>
</dbReference>
<dbReference type="RefSeq" id="WP_070068690.1">
    <property type="nucleotide sequence ID" value="NZ_MKKK01000002.1"/>
</dbReference>
<evidence type="ECO:0000256" key="7">
    <source>
        <dbReference type="ARBA" id="ARBA00023065"/>
    </source>
</evidence>
<feature type="transmembrane region" description="Helical" evidence="9">
    <location>
        <begin position="21"/>
        <end position="43"/>
    </location>
</feature>
<comment type="caution">
    <text evidence="12">The sequence shown here is derived from an EMBL/GenBank/DDBJ whole genome shotgun (WGS) entry which is preliminary data.</text>
</comment>
<protein>
    <submittedName>
        <fullName evidence="12">Uncharacterized protein</fullName>
    </submittedName>
</protein>
<dbReference type="AlphaFoldDB" id="A0A1E7RF75"/>
<keyword evidence="7" id="KW-0406">Ion transport</keyword>
<dbReference type="SUPFAM" id="SSF160240">
    <property type="entry name" value="Cation efflux protein cytoplasmic domain-like"/>
    <property type="match status" value="1"/>
</dbReference>
<reference evidence="12 13" key="1">
    <citation type="submission" date="2016-09" db="EMBL/GenBank/DDBJ databases">
        <authorList>
            <person name="Capua I."/>
            <person name="De Benedictis P."/>
            <person name="Joannis T."/>
            <person name="Lombin L.H."/>
            <person name="Cattoli G."/>
        </authorList>
    </citation>
    <scope>NUCLEOTIDE SEQUENCE [LARGE SCALE GENOMIC DNA]</scope>
    <source>
        <strain evidence="12 13">ANC 4671</strain>
    </source>
</reference>
<dbReference type="InterPro" id="IPR050681">
    <property type="entry name" value="CDF/SLC30A"/>
</dbReference>
<feature type="transmembrane region" description="Helical" evidence="9">
    <location>
        <begin position="188"/>
        <end position="208"/>
    </location>
</feature>
<feature type="transmembrane region" description="Helical" evidence="9">
    <location>
        <begin position="55"/>
        <end position="75"/>
    </location>
</feature>
<evidence type="ECO:0000259" key="11">
    <source>
        <dbReference type="Pfam" id="PF16916"/>
    </source>
</evidence>
<comment type="similarity">
    <text evidence="2">Belongs to the cation diffusion facilitator (CDF) transporter (TC 2.A.4) family. SLC30A subfamily.</text>
</comment>
<evidence type="ECO:0000256" key="3">
    <source>
        <dbReference type="ARBA" id="ARBA00022448"/>
    </source>
</evidence>
<comment type="subcellular location">
    <subcellularLocation>
        <location evidence="1">Membrane</location>
        <topology evidence="1">Multi-pass membrane protein</topology>
    </subcellularLocation>
</comment>
<evidence type="ECO:0000256" key="5">
    <source>
        <dbReference type="ARBA" id="ARBA00022906"/>
    </source>
</evidence>
<evidence type="ECO:0000256" key="9">
    <source>
        <dbReference type="SAM" id="Phobius"/>
    </source>
</evidence>
<evidence type="ECO:0000256" key="1">
    <source>
        <dbReference type="ARBA" id="ARBA00004141"/>
    </source>
</evidence>
<keyword evidence="5" id="KW-0864">Zinc transport</keyword>
<dbReference type="GO" id="GO:0005385">
    <property type="term" value="F:zinc ion transmembrane transporter activity"/>
    <property type="evidence" value="ECO:0007669"/>
    <property type="project" value="TreeGrafter"/>
</dbReference>
<evidence type="ECO:0000259" key="10">
    <source>
        <dbReference type="Pfam" id="PF01545"/>
    </source>
</evidence>
<evidence type="ECO:0000256" key="6">
    <source>
        <dbReference type="ARBA" id="ARBA00022989"/>
    </source>
</evidence>
<accession>A0A1E7RF75</accession>
<evidence type="ECO:0000313" key="13">
    <source>
        <dbReference type="Proteomes" id="UP000185895"/>
    </source>
</evidence>
<sequence>MSHDHSHDHHDHDHVPNNKKILLLSFILISVFMVVEFIGGFFTNSLALISDAGHMLSDSVALGIALAAVYIGQRASNMRHSFGYQRFEILAASINGLTLVVIALYIFIEALVRFRTPQEINIQGMLIISSLGLLINIIVAWMMFSGSDTQHDLNMRGAFLHVLSDLLGSVGAISAALCIYFFDWKWADPLASVLVAILVLRSGASITFKAGHILMQGTPDRFDPEKIKQQILQLKDIIDVHDLHLWSLNSKRYILSCHIVVNDDMTMSKVQEILFEVENSIKKLGIEHTTIQTETRDHQHHRTCSLEIPHQHGHDHQHDHDHQH</sequence>
<dbReference type="EMBL" id="MKKK01000002">
    <property type="protein sequence ID" value="OEY97936.1"/>
    <property type="molecule type" value="Genomic_DNA"/>
</dbReference>
<dbReference type="OrthoDB" id="9809646at2"/>
<feature type="transmembrane region" description="Helical" evidence="9">
    <location>
        <begin position="87"/>
        <end position="108"/>
    </location>
</feature>